<keyword evidence="3" id="KW-0804">Transcription</keyword>
<dbReference type="GO" id="GO:0003677">
    <property type="term" value="F:DNA binding"/>
    <property type="evidence" value="ECO:0007669"/>
    <property type="project" value="UniProtKB-KW"/>
</dbReference>
<organism evidence="6 7">
    <name type="scientific">Pelagibacterium lentulum</name>
    <dbReference type="NCBI Taxonomy" id="2029865"/>
    <lineage>
        <taxon>Bacteria</taxon>
        <taxon>Pseudomonadati</taxon>
        <taxon>Pseudomonadota</taxon>
        <taxon>Alphaproteobacteria</taxon>
        <taxon>Hyphomicrobiales</taxon>
        <taxon>Devosiaceae</taxon>
        <taxon>Pelagibacterium</taxon>
    </lineage>
</organism>
<dbReference type="InterPro" id="IPR029016">
    <property type="entry name" value="GAF-like_dom_sf"/>
</dbReference>
<dbReference type="GO" id="GO:0045892">
    <property type="term" value="P:negative regulation of DNA-templated transcription"/>
    <property type="evidence" value="ECO:0007669"/>
    <property type="project" value="TreeGrafter"/>
</dbReference>
<dbReference type="InterPro" id="IPR036390">
    <property type="entry name" value="WH_DNA-bd_sf"/>
</dbReference>
<dbReference type="InterPro" id="IPR036388">
    <property type="entry name" value="WH-like_DNA-bd_sf"/>
</dbReference>
<keyword evidence="2" id="KW-0238">DNA-binding</keyword>
<proteinExistence type="predicted"/>
<dbReference type="InterPro" id="IPR005471">
    <property type="entry name" value="Tscrpt_reg_IclR_N"/>
</dbReference>
<sequence>MSDAQQPATRARINSVARAMNILTAIARSETGLSVREIAETIGIERQTAYHLVHTLADMGFIGRDERRNYRLGLKTGVLAEAFQRQFSAPDHLRPLVRSLAATTGETCYAVGWWQGEIVTLDVARGTNAVRAAEVPHGQYEHAHARAAGKVLLAFAPGLRAREYLAGKPLAALTPNTLTDLGALQSEFETIRTNGFAIDNEEFALGVCCMAVPLEAGTAPFAIALSAPAERFRECEHEYLEALNALVEQ</sequence>
<feature type="domain" description="HTH iclR-type" evidence="4">
    <location>
        <begin position="13"/>
        <end position="74"/>
    </location>
</feature>
<dbReference type="Gene3D" id="1.10.10.10">
    <property type="entry name" value="Winged helix-like DNA-binding domain superfamily/Winged helix DNA-binding domain"/>
    <property type="match status" value="1"/>
</dbReference>
<name>A0A916VVV2_9HYPH</name>
<dbReference type="PANTHER" id="PTHR30136:SF35">
    <property type="entry name" value="HTH-TYPE TRANSCRIPTIONAL REGULATOR RV1719"/>
    <property type="match status" value="1"/>
</dbReference>
<dbReference type="InterPro" id="IPR014757">
    <property type="entry name" value="Tscrpt_reg_IclR_C"/>
</dbReference>
<evidence type="ECO:0000256" key="1">
    <source>
        <dbReference type="ARBA" id="ARBA00023015"/>
    </source>
</evidence>
<dbReference type="PROSITE" id="PS51078">
    <property type="entry name" value="ICLR_ED"/>
    <property type="match status" value="1"/>
</dbReference>
<dbReference type="RefSeq" id="WP_127072678.1">
    <property type="nucleotide sequence ID" value="NZ_BMKB01000002.1"/>
</dbReference>
<dbReference type="SUPFAM" id="SSF55781">
    <property type="entry name" value="GAF domain-like"/>
    <property type="match status" value="1"/>
</dbReference>
<comment type="caution">
    <text evidence="6">The sequence shown here is derived from an EMBL/GenBank/DDBJ whole genome shotgun (WGS) entry which is preliminary data.</text>
</comment>
<evidence type="ECO:0000313" key="7">
    <source>
        <dbReference type="Proteomes" id="UP000596977"/>
    </source>
</evidence>
<dbReference type="Gene3D" id="3.30.450.40">
    <property type="match status" value="1"/>
</dbReference>
<feature type="domain" description="IclR-ED" evidence="5">
    <location>
        <begin position="75"/>
        <end position="249"/>
    </location>
</feature>
<evidence type="ECO:0000256" key="3">
    <source>
        <dbReference type="ARBA" id="ARBA00023163"/>
    </source>
</evidence>
<dbReference type="PROSITE" id="PS51077">
    <property type="entry name" value="HTH_ICLR"/>
    <property type="match status" value="1"/>
</dbReference>
<dbReference type="AlphaFoldDB" id="A0A916VVV2"/>
<dbReference type="Pfam" id="PF09339">
    <property type="entry name" value="HTH_IclR"/>
    <property type="match status" value="1"/>
</dbReference>
<accession>A0A916VVV2</accession>
<dbReference type="SMART" id="SM00346">
    <property type="entry name" value="HTH_ICLR"/>
    <property type="match status" value="1"/>
</dbReference>
<gene>
    <name evidence="6" type="ORF">GCM10011499_11750</name>
</gene>
<keyword evidence="1" id="KW-0805">Transcription regulation</keyword>
<dbReference type="OrthoDB" id="8438735at2"/>
<reference evidence="6 7" key="1">
    <citation type="journal article" date="2014" name="Int. J. Syst. Evol. Microbiol.">
        <title>Complete genome sequence of Corynebacterium casei LMG S-19264T (=DSM 44701T), isolated from a smear-ripened cheese.</title>
        <authorList>
            <consortium name="US DOE Joint Genome Institute (JGI-PGF)"/>
            <person name="Walter F."/>
            <person name="Albersmeier A."/>
            <person name="Kalinowski J."/>
            <person name="Ruckert C."/>
        </authorList>
    </citation>
    <scope>NUCLEOTIDE SEQUENCE [LARGE SCALE GENOMIC DNA]</scope>
    <source>
        <strain evidence="6 7">CGMCC 1.15896</strain>
    </source>
</reference>
<evidence type="ECO:0000259" key="5">
    <source>
        <dbReference type="PROSITE" id="PS51078"/>
    </source>
</evidence>
<evidence type="ECO:0000313" key="6">
    <source>
        <dbReference type="EMBL" id="GGA43794.1"/>
    </source>
</evidence>
<evidence type="ECO:0000256" key="2">
    <source>
        <dbReference type="ARBA" id="ARBA00023125"/>
    </source>
</evidence>
<dbReference type="InterPro" id="IPR050707">
    <property type="entry name" value="HTH_MetabolicPath_Reg"/>
</dbReference>
<dbReference type="PANTHER" id="PTHR30136">
    <property type="entry name" value="HELIX-TURN-HELIX TRANSCRIPTIONAL REGULATOR, ICLR FAMILY"/>
    <property type="match status" value="1"/>
</dbReference>
<dbReference type="Proteomes" id="UP000596977">
    <property type="component" value="Unassembled WGS sequence"/>
</dbReference>
<dbReference type="Pfam" id="PF01614">
    <property type="entry name" value="IclR_C"/>
    <property type="match status" value="1"/>
</dbReference>
<dbReference type="SUPFAM" id="SSF46785">
    <property type="entry name" value="Winged helix' DNA-binding domain"/>
    <property type="match status" value="1"/>
</dbReference>
<keyword evidence="7" id="KW-1185">Reference proteome</keyword>
<dbReference type="EMBL" id="BMKB01000002">
    <property type="protein sequence ID" value="GGA43794.1"/>
    <property type="molecule type" value="Genomic_DNA"/>
</dbReference>
<evidence type="ECO:0000259" key="4">
    <source>
        <dbReference type="PROSITE" id="PS51077"/>
    </source>
</evidence>
<dbReference type="GO" id="GO:0003700">
    <property type="term" value="F:DNA-binding transcription factor activity"/>
    <property type="evidence" value="ECO:0007669"/>
    <property type="project" value="TreeGrafter"/>
</dbReference>
<protein>
    <submittedName>
        <fullName evidence="6">IclR family transcriptional regulator</fullName>
    </submittedName>
</protein>